<dbReference type="EMBL" id="JQCB01000007">
    <property type="protein sequence ID" value="KRN95671.1"/>
    <property type="molecule type" value="Genomic_DNA"/>
</dbReference>
<feature type="transmembrane region" description="Helical" evidence="1">
    <location>
        <begin position="290"/>
        <end position="311"/>
    </location>
</feature>
<feature type="transmembrane region" description="Helical" evidence="1">
    <location>
        <begin position="478"/>
        <end position="495"/>
    </location>
</feature>
<organism evidence="3 4">
    <name type="scientific">Furfurilactobacillus siliginis</name>
    <dbReference type="NCBI Taxonomy" id="348151"/>
    <lineage>
        <taxon>Bacteria</taxon>
        <taxon>Bacillati</taxon>
        <taxon>Bacillota</taxon>
        <taxon>Bacilli</taxon>
        <taxon>Lactobacillales</taxon>
        <taxon>Lactobacillaceae</taxon>
        <taxon>Furfurilactobacillus</taxon>
    </lineage>
</organism>
<dbReference type="Pfam" id="PF13231">
    <property type="entry name" value="PMT_2"/>
    <property type="match status" value="1"/>
</dbReference>
<dbReference type="PATRIC" id="fig|348151.3.peg.1823"/>
<evidence type="ECO:0000313" key="3">
    <source>
        <dbReference type="EMBL" id="KRN95671.1"/>
    </source>
</evidence>
<feature type="domain" description="Glycosyltransferase RgtA/B/C/D-like" evidence="2">
    <location>
        <begin position="146"/>
        <end position="300"/>
    </location>
</feature>
<reference evidence="3 4" key="1">
    <citation type="journal article" date="2015" name="Genome Announc.">
        <title>Expanding the biotechnology potential of lactobacilli through comparative genomics of 213 strains and associated genera.</title>
        <authorList>
            <person name="Sun Z."/>
            <person name="Harris H.M."/>
            <person name="McCann A."/>
            <person name="Guo C."/>
            <person name="Argimon S."/>
            <person name="Zhang W."/>
            <person name="Yang X."/>
            <person name="Jeffery I.B."/>
            <person name="Cooney J.C."/>
            <person name="Kagawa T.F."/>
            <person name="Liu W."/>
            <person name="Song Y."/>
            <person name="Salvetti E."/>
            <person name="Wrobel A."/>
            <person name="Rasinkangas P."/>
            <person name="Parkhill J."/>
            <person name="Rea M.C."/>
            <person name="O'Sullivan O."/>
            <person name="Ritari J."/>
            <person name="Douillard F.P."/>
            <person name="Paul Ross R."/>
            <person name="Yang R."/>
            <person name="Briner A.E."/>
            <person name="Felis G.E."/>
            <person name="de Vos W.M."/>
            <person name="Barrangou R."/>
            <person name="Klaenhammer T.R."/>
            <person name="Caufield P.W."/>
            <person name="Cui Y."/>
            <person name="Zhang H."/>
            <person name="O'Toole P.W."/>
        </authorList>
    </citation>
    <scope>NUCLEOTIDE SEQUENCE [LARGE SCALE GENOMIC DNA]</scope>
    <source>
        <strain evidence="3 4">DSM 22696</strain>
    </source>
</reference>
<feature type="transmembrane region" description="Helical" evidence="1">
    <location>
        <begin position="454"/>
        <end position="472"/>
    </location>
</feature>
<feature type="transmembrane region" description="Helical" evidence="1">
    <location>
        <begin position="20"/>
        <end position="40"/>
    </location>
</feature>
<dbReference type="Proteomes" id="UP000051139">
    <property type="component" value="Unassembled WGS sequence"/>
</dbReference>
<feature type="transmembrane region" description="Helical" evidence="1">
    <location>
        <begin position="419"/>
        <end position="442"/>
    </location>
</feature>
<gene>
    <name evidence="3" type="ORF">IV55_GL001772</name>
</gene>
<feature type="transmembrane region" description="Helical" evidence="1">
    <location>
        <begin position="215"/>
        <end position="233"/>
    </location>
</feature>
<feature type="transmembrane region" description="Helical" evidence="1">
    <location>
        <begin position="267"/>
        <end position="283"/>
    </location>
</feature>
<keyword evidence="1" id="KW-0812">Transmembrane</keyword>
<name>A0A0R2LAB9_9LACO</name>
<protein>
    <recommendedName>
        <fullName evidence="2">Glycosyltransferase RgtA/B/C/D-like domain-containing protein</fullName>
    </recommendedName>
</protein>
<evidence type="ECO:0000313" key="4">
    <source>
        <dbReference type="Proteomes" id="UP000051139"/>
    </source>
</evidence>
<dbReference type="AlphaFoldDB" id="A0A0R2LAB9"/>
<evidence type="ECO:0000256" key="1">
    <source>
        <dbReference type="SAM" id="Phobius"/>
    </source>
</evidence>
<evidence type="ECO:0000259" key="2">
    <source>
        <dbReference type="Pfam" id="PF13231"/>
    </source>
</evidence>
<keyword evidence="1" id="KW-0472">Membrane</keyword>
<feature type="transmembrane region" description="Helical" evidence="1">
    <location>
        <begin position="147"/>
        <end position="168"/>
    </location>
</feature>
<feature type="transmembrane region" description="Helical" evidence="1">
    <location>
        <begin position="83"/>
        <end position="107"/>
    </location>
</feature>
<accession>A0A0R2LAB9</accession>
<dbReference type="STRING" id="348151.IV55_GL001772"/>
<feature type="transmembrane region" description="Helical" evidence="1">
    <location>
        <begin position="687"/>
        <end position="708"/>
    </location>
</feature>
<dbReference type="InterPro" id="IPR038731">
    <property type="entry name" value="RgtA/B/C-like"/>
</dbReference>
<sequence>MSKMKTTSFIEEGIVIQLALRRAVAAITAIIFGVIFFTALARPTSDFSDALWLQPSSLFFMSLTVGVFLVVINMWLGKAPAKWSNWISGVVLVIAIIAQAIIAFRFVGIGNADPALMRLQALNLANGSHHWFDYFAWYPHNVNLTIVLAWLLKLFHVHSAITTGYVLNSLNFILIDFTLIMSWRLVRRYVAANSAAMFAILAAMFAPFYWLALNFYVDSVAVIFPLMMVVFLNRYFSRQTTSGKFTYAGLLALTFTFGYLIKPNLLIVPIAILIYWLLAARINKTSIIRGLAGLAVFLVIWLAGVGISNAVQHHYGYDVNETKALPTKAWAAMGLNRDTEGRFNDHDAQIMSGHGVKENKRATDKLLHQRLKENGVWGIITQSYQKTITMWSTGSLGMFDSPNQFFKQPSFYQEHKNKLQFLFINLAQIVYITVLGAMLIGSLFEMLSPRRNQVLFYELIVLGIYGMHTLLWTVDAHYAFVTFPFLFMMAATGLHDISDLLEQFFAHPSYGERGRTWTGIVTLLIFAIGLGYADHHNHQPLVETGVTQTQVVNAQLVANYAQRDNVKLAPHHSLTEKVTAKRPFSRLELPDVANQADSLAIGLQMNRQTVYQWTGADIAAGSAVTLQDPGVYRLRITNRTNHDVYLPTTASAYLPLSTHAIAGHPHRYLHYQVLNVFNTPIISNKQYQLIFISFAILAIISALGLEYWPDPNWEEPALD</sequence>
<keyword evidence="1" id="KW-1133">Transmembrane helix</keyword>
<feature type="transmembrane region" description="Helical" evidence="1">
    <location>
        <begin position="189"/>
        <end position="209"/>
    </location>
</feature>
<proteinExistence type="predicted"/>
<feature type="transmembrane region" description="Helical" evidence="1">
    <location>
        <begin position="516"/>
        <end position="533"/>
    </location>
</feature>
<keyword evidence="4" id="KW-1185">Reference proteome</keyword>
<dbReference type="OrthoDB" id="2240371at2"/>
<feature type="transmembrane region" description="Helical" evidence="1">
    <location>
        <begin position="52"/>
        <end position="76"/>
    </location>
</feature>
<comment type="caution">
    <text evidence="3">The sequence shown here is derived from an EMBL/GenBank/DDBJ whole genome shotgun (WGS) entry which is preliminary data.</text>
</comment>